<keyword evidence="10" id="KW-0333">Golgi apparatus</keyword>
<name>A0A1E4TLS5_9ASCO</name>
<dbReference type="AlphaFoldDB" id="A0A1E4TLS5"/>
<accession>A0A1E4TLS5</accession>
<keyword evidence="8" id="KW-0653">Protein transport</keyword>
<dbReference type="Gene3D" id="1.20.5.110">
    <property type="match status" value="1"/>
</dbReference>
<evidence type="ECO:0000256" key="7">
    <source>
        <dbReference type="ARBA" id="ARBA00022892"/>
    </source>
</evidence>
<evidence type="ECO:0000256" key="14">
    <source>
        <dbReference type="PROSITE-ProRule" id="PRU00290"/>
    </source>
</evidence>
<dbReference type="SUPFAM" id="SSF64356">
    <property type="entry name" value="SNARE-like"/>
    <property type="match status" value="1"/>
</dbReference>
<comment type="subcellular location">
    <subcellularLocation>
        <location evidence="1">Endoplasmic reticulum membrane</location>
        <topology evidence="1">Single-pass type IV membrane protein</topology>
    </subcellularLocation>
    <subcellularLocation>
        <location evidence="2">Golgi apparatus membrane</location>
        <topology evidence="2">Single-pass type IV membrane protein</topology>
    </subcellularLocation>
</comment>
<dbReference type="GO" id="GO:0005484">
    <property type="term" value="F:SNAP receptor activity"/>
    <property type="evidence" value="ECO:0007669"/>
    <property type="project" value="EnsemblFungi"/>
</dbReference>
<dbReference type="GO" id="GO:0006890">
    <property type="term" value="P:retrograde vesicle-mediated transport, Golgi to endoplasmic reticulum"/>
    <property type="evidence" value="ECO:0007669"/>
    <property type="project" value="EnsemblFungi"/>
</dbReference>
<evidence type="ECO:0000256" key="9">
    <source>
        <dbReference type="ARBA" id="ARBA00022989"/>
    </source>
</evidence>
<feature type="domain" description="Longin" evidence="16">
    <location>
        <begin position="6"/>
        <end position="119"/>
    </location>
</feature>
<dbReference type="GO" id="GO:0006888">
    <property type="term" value="P:endoplasmic reticulum to Golgi vesicle-mediated transport"/>
    <property type="evidence" value="ECO:0007669"/>
    <property type="project" value="EnsemblFungi"/>
</dbReference>
<evidence type="ECO:0000256" key="12">
    <source>
        <dbReference type="ARBA" id="ARBA00023136"/>
    </source>
</evidence>
<dbReference type="FunFam" id="1.20.5.110:FF:000014">
    <property type="entry name" value="Transport protein sec22"/>
    <property type="match status" value="1"/>
</dbReference>
<keyword evidence="9 15" id="KW-1133">Transmembrane helix</keyword>
<keyword evidence="4" id="KW-0813">Transport</keyword>
<evidence type="ECO:0000313" key="19">
    <source>
        <dbReference type="Proteomes" id="UP000095023"/>
    </source>
</evidence>
<evidence type="ECO:0000259" key="17">
    <source>
        <dbReference type="PROSITE" id="PS50892"/>
    </source>
</evidence>
<keyword evidence="5 15" id="KW-0812">Transmembrane</keyword>
<sequence>MVKSTAIARLHDGLPLATSVDDSDVEKELASTKQQVKAIIRKVNDKSEPKASIESGNYSIHYIITDNVVYLCICDKSYPRKLAFSYLDEIQKEFSSTYGSEISKPGLRPYAFVQFDSFIQQTRKLYQDSRATQNLDKLNTELQDVTRIMTKNIEDLLYRGDNLDRMSHMSSSLRDESKKYRRAAVRINFEALLRQYAPISMLALMFVFFIWYFFLR</sequence>
<dbReference type="PANTHER" id="PTHR45837">
    <property type="entry name" value="VESICLE-TRAFFICKING PROTEIN SEC22B"/>
    <property type="match status" value="1"/>
</dbReference>
<dbReference type="GO" id="GO:0006886">
    <property type="term" value="P:intracellular protein transport"/>
    <property type="evidence" value="ECO:0007669"/>
    <property type="project" value="EnsemblFungi"/>
</dbReference>
<keyword evidence="6" id="KW-0256">Endoplasmic reticulum</keyword>
<evidence type="ECO:0000256" key="6">
    <source>
        <dbReference type="ARBA" id="ARBA00022824"/>
    </source>
</evidence>
<keyword evidence="12 15" id="KW-0472">Membrane</keyword>
<keyword evidence="7" id="KW-0931">ER-Golgi transport</keyword>
<dbReference type="Pfam" id="PF00957">
    <property type="entry name" value="Synaptobrevin"/>
    <property type="match status" value="1"/>
</dbReference>
<evidence type="ECO:0000313" key="18">
    <source>
        <dbReference type="EMBL" id="ODV92677.1"/>
    </source>
</evidence>
<dbReference type="SUPFAM" id="SSF58038">
    <property type="entry name" value="SNARE fusion complex"/>
    <property type="match status" value="1"/>
</dbReference>
<evidence type="ECO:0000256" key="15">
    <source>
        <dbReference type="SAM" id="Phobius"/>
    </source>
</evidence>
<dbReference type="FunFam" id="3.30.450.50:FF:000007">
    <property type="entry name" value="SNARE complex subunit SEC22"/>
    <property type="match status" value="1"/>
</dbReference>
<evidence type="ECO:0000259" key="16">
    <source>
        <dbReference type="PROSITE" id="PS50859"/>
    </source>
</evidence>
<dbReference type="GO" id="GO:0031201">
    <property type="term" value="C:SNARE complex"/>
    <property type="evidence" value="ECO:0007669"/>
    <property type="project" value="EnsemblFungi"/>
</dbReference>
<dbReference type="PROSITE" id="PS50859">
    <property type="entry name" value="LONGIN"/>
    <property type="match status" value="1"/>
</dbReference>
<proteinExistence type="inferred from homology"/>
<organism evidence="18 19">
    <name type="scientific">Tortispora caseinolytica NRRL Y-17796</name>
    <dbReference type="NCBI Taxonomy" id="767744"/>
    <lineage>
        <taxon>Eukaryota</taxon>
        <taxon>Fungi</taxon>
        <taxon>Dikarya</taxon>
        <taxon>Ascomycota</taxon>
        <taxon>Saccharomycotina</taxon>
        <taxon>Trigonopsidomycetes</taxon>
        <taxon>Trigonopsidales</taxon>
        <taxon>Trigonopsidaceae</taxon>
        <taxon>Tortispora</taxon>
    </lineage>
</organism>
<dbReference type="InterPro" id="IPR042855">
    <property type="entry name" value="V_SNARE_CC"/>
</dbReference>
<evidence type="ECO:0000256" key="5">
    <source>
        <dbReference type="ARBA" id="ARBA00022692"/>
    </source>
</evidence>
<keyword evidence="11 14" id="KW-0175">Coiled coil</keyword>
<evidence type="ECO:0000256" key="3">
    <source>
        <dbReference type="ARBA" id="ARBA00008025"/>
    </source>
</evidence>
<feature type="transmembrane region" description="Helical" evidence="15">
    <location>
        <begin position="196"/>
        <end position="215"/>
    </location>
</feature>
<dbReference type="Gene3D" id="3.30.450.50">
    <property type="entry name" value="Longin domain"/>
    <property type="match status" value="1"/>
</dbReference>
<dbReference type="CDD" id="cd15866">
    <property type="entry name" value="R-SNARE_SEC22"/>
    <property type="match status" value="1"/>
</dbReference>
<evidence type="ECO:0000256" key="13">
    <source>
        <dbReference type="ARBA" id="ARBA00024249"/>
    </source>
</evidence>
<dbReference type="Pfam" id="PF13774">
    <property type="entry name" value="Longin"/>
    <property type="match status" value="1"/>
</dbReference>
<dbReference type="GO" id="GO:0012507">
    <property type="term" value="C:ER to Golgi transport vesicle membrane"/>
    <property type="evidence" value="ECO:0007669"/>
    <property type="project" value="EnsemblFungi"/>
</dbReference>
<dbReference type="SMART" id="SM01270">
    <property type="entry name" value="Longin"/>
    <property type="match status" value="1"/>
</dbReference>
<dbReference type="GO" id="GO:0048280">
    <property type="term" value="P:vesicle fusion with Golgi apparatus"/>
    <property type="evidence" value="ECO:0007669"/>
    <property type="project" value="EnsemblFungi"/>
</dbReference>
<dbReference type="GO" id="GO:0000139">
    <property type="term" value="C:Golgi membrane"/>
    <property type="evidence" value="ECO:0007669"/>
    <property type="project" value="UniProtKB-SubCell"/>
</dbReference>
<dbReference type="InterPro" id="IPR011012">
    <property type="entry name" value="Longin-like_dom_sf"/>
</dbReference>
<dbReference type="OrthoDB" id="1719357at2759"/>
<keyword evidence="19" id="KW-1185">Reference proteome</keyword>
<protein>
    <recommendedName>
        <fullName evidence="13">Protein transport protein SEC22</fullName>
    </recommendedName>
</protein>
<dbReference type="PROSITE" id="PS50892">
    <property type="entry name" value="V_SNARE"/>
    <property type="match status" value="1"/>
</dbReference>
<evidence type="ECO:0000256" key="4">
    <source>
        <dbReference type="ARBA" id="ARBA00022448"/>
    </source>
</evidence>
<dbReference type="Proteomes" id="UP000095023">
    <property type="component" value="Unassembled WGS sequence"/>
</dbReference>
<feature type="domain" description="V-SNARE coiled-coil homology" evidence="17">
    <location>
        <begin position="134"/>
        <end position="194"/>
    </location>
</feature>
<evidence type="ECO:0000256" key="8">
    <source>
        <dbReference type="ARBA" id="ARBA00022927"/>
    </source>
</evidence>
<dbReference type="InterPro" id="IPR044565">
    <property type="entry name" value="Sec22"/>
</dbReference>
<gene>
    <name evidence="18" type="ORF">CANCADRAFT_90665</name>
</gene>
<evidence type="ECO:0000256" key="11">
    <source>
        <dbReference type="ARBA" id="ARBA00023054"/>
    </source>
</evidence>
<dbReference type="CDD" id="cd14824">
    <property type="entry name" value="Longin"/>
    <property type="match status" value="1"/>
</dbReference>
<evidence type="ECO:0000256" key="10">
    <source>
        <dbReference type="ARBA" id="ARBA00023034"/>
    </source>
</evidence>
<dbReference type="GO" id="GO:0005789">
    <property type="term" value="C:endoplasmic reticulum membrane"/>
    <property type="evidence" value="ECO:0007669"/>
    <property type="project" value="UniProtKB-SubCell"/>
</dbReference>
<dbReference type="InterPro" id="IPR010908">
    <property type="entry name" value="Longin_dom"/>
</dbReference>
<evidence type="ECO:0000256" key="1">
    <source>
        <dbReference type="ARBA" id="ARBA00004163"/>
    </source>
</evidence>
<evidence type="ECO:0000256" key="2">
    <source>
        <dbReference type="ARBA" id="ARBA00004409"/>
    </source>
</evidence>
<reference evidence="19" key="1">
    <citation type="submission" date="2016-02" db="EMBL/GenBank/DDBJ databases">
        <title>Comparative genomics of biotechnologically important yeasts.</title>
        <authorList>
            <consortium name="DOE Joint Genome Institute"/>
            <person name="Riley R."/>
            <person name="Haridas S."/>
            <person name="Wolfe K.H."/>
            <person name="Lopes M.R."/>
            <person name="Hittinger C.T."/>
            <person name="Goker M."/>
            <person name="Salamov A."/>
            <person name="Wisecaver J."/>
            <person name="Long T.M."/>
            <person name="Aerts A.L."/>
            <person name="Barry K."/>
            <person name="Choi C."/>
            <person name="Clum A."/>
            <person name="Coughlan A.Y."/>
            <person name="Deshpande S."/>
            <person name="Douglass A.P."/>
            <person name="Hanson S.J."/>
            <person name="Klenk H.-P."/>
            <person name="Labutti K."/>
            <person name="Lapidus A."/>
            <person name="Lindquist E."/>
            <person name="Lipzen A."/>
            <person name="Meier-Kolthoff J.P."/>
            <person name="Ohm R.A."/>
            <person name="Otillar R.P."/>
            <person name="Pangilinan J."/>
            <person name="Peng Y."/>
            <person name="Rokas A."/>
            <person name="Rosa C.A."/>
            <person name="Scheuner C."/>
            <person name="Sibirny A.A."/>
            <person name="Slot J.C."/>
            <person name="Stielow J.B."/>
            <person name="Sun H."/>
            <person name="Kurtzman C.P."/>
            <person name="Blackwell M."/>
            <person name="Jeffries T.W."/>
            <person name="Grigoriev I.V."/>
        </authorList>
    </citation>
    <scope>NUCLEOTIDE SEQUENCE [LARGE SCALE GENOMIC DNA]</scope>
    <source>
        <strain evidence="19">NRRL Y-17796</strain>
    </source>
</reference>
<dbReference type="EMBL" id="KV453841">
    <property type="protein sequence ID" value="ODV92677.1"/>
    <property type="molecule type" value="Genomic_DNA"/>
</dbReference>
<comment type="similarity">
    <text evidence="3">Belongs to the synaptobrevin family.</text>
</comment>